<evidence type="ECO:0000313" key="3">
    <source>
        <dbReference type="Proteomes" id="UP001255856"/>
    </source>
</evidence>
<dbReference type="Proteomes" id="UP001255856">
    <property type="component" value="Unassembled WGS sequence"/>
</dbReference>
<reference evidence="2" key="1">
    <citation type="submission" date="2021-01" db="EMBL/GenBank/DDBJ databases">
        <authorList>
            <person name="Eckstrom K.M.E."/>
        </authorList>
    </citation>
    <scope>NUCLEOTIDE SEQUENCE</scope>
    <source>
        <strain evidence="2">UVCC 0001</strain>
    </source>
</reference>
<keyword evidence="3" id="KW-1185">Reference proteome</keyword>
<feature type="compositionally biased region" description="Low complexity" evidence="1">
    <location>
        <begin position="1"/>
        <end position="22"/>
    </location>
</feature>
<gene>
    <name evidence="2" type="ORF">QBZ16_001981</name>
</gene>
<name>A0AAD9IKY9_PROWI</name>
<feature type="region of interest" description="Disordered" evidence="1">
    <location>
        <begin position="1"/>
        <end position="35"/>
    </location>
</feature>
<feature type="region of interest" description="Disordered" evidence="1">
    <location>
        <begin position="583"/>
        <end position="607"/>
    </location>
</feature>
<accession>A0AAD9IKY9</accession>
<feature type="compositionally biased region" description="Low complexity" evidence="1">
    <location>
        <begin position="50"/>
        <end position="60"/>
    </location>
</feature>
<sequence length="607" mass="63748">MSEEAAAPPSAAGAAAAQGPQGPQIPSPSPRREFPIRLKLVVNKRPAEAPPATATAAEPPAATPRHEAVVTWHPARSQWCREDDEGSLRSLFVTVTAGDASHARLRPPDEWLTELLGVAGSSAFRVLTVNGEPYQEVLHVHRYKDGRDVYIQGAEVRRLFVVLGLEMGDGLFFYPRTASGPLPGIAVARVPATLNPHAAAVVAERQAALARRDAGPHHPSPAQAKGHKRKAPPRRAEAGVDWRADDAWRPAGRGDDAPRRSARVSVRVRRPAKEEDDDWWEGEDGRLGGGSDDDGESGDERLPWPASPAPGSPEGSAPMQALASLAQVAELAPGPAPGTREPPPIGADVVATALAAALLVAGVARALRPVQKPDAPIVLESLAFEGAQDCPPSGLGSNTKLAIDRDHRPRRNLLLTTPQGAAHSTSGSQQTQQPARAFAGVSPCAWTGPNGIATSSHTPGTGWSIMIGRCWLPPRAARPSLFDRPDQPAACGTPGWGELVDVQTVNRRLLAAAEGSGAAHRAPAGRLGPDLRPAEARDARAAPAHRAAVLTRWAQRLKTRHNHNHHSMTGLTRSCGGAGACSKGGARHPARPTGPAAAQIVEEGGIR</sequence>
<feature type="compositionally biased region" description="Basic and acidic residues" evidence="1">
    <location>
        <begin position="234"/>
        <end position="259"/>
    </location>
</feature>
<dbReference type="AlphaFoldDB" id="A0AAD9IKY9"/>
<comment type="caution">
    <text evidence="2">The sequence shown here is derived from an EMBL/GenBank/DDBJ whole genome shotgun (WGS) entry which is preliminary data.</text>
</comment>
<feature type="compositionally biased region" description="Basic residues" evidence="1">
    <location>
        <begin position="260"/>
        <end position="270"/>
    </location>
</feature>
<dbReference type="EMBL" id="JASFZW010000002">
    <property type="protein sequence ID" value="KAK2079586.1"/>
    <property type="molecule type" value="Genomic_DNA"/>
</dbReference>
<organism evidence="2 3">
    <name type="scientific">Prototheca wickerhamii</name>
    <dbReference type="NCBI Taxonomy" id="3111"/>
    <lineage>
        <taxon>Eukaryota</taxon>
        <taxon>Viridiplantae</taxon>
        <taxon>Chlorophyta</taxon>
        <taxon>core chlorophytes</taxon>
        <taxon>Trebouxiophyceae</taxon>
        <taxon>Chlorellales</taxon>
        <taxon>Chlorellaceae</taxon>
        <taxon>Prototheca</taxon>
    </lineage>
</organism>
<feature type="region of interest" description="Disordered" evidence="1">
    <location>
        <begin position="205"/>
        <end position="317"/>
    </location>
</feature>
<protein>
    <submittedName>
        <fullName evidence="2">Uncharacterized protein</fullName>
    </submittedName>
</protein>
<feature type="region of interest" description="Disordered" evidence="1">
    <location>
        <begin position="46"/>
        <end position="65"/>
    </location>
</feature>
<evidence type="ECO:0000256" key="1">
    <source>
        <dbReference type="SAM" id="MobiDB-lite"/>
    </source>
</evidence>
<proteinExistence type="predicted"/>
<evidence type="ECO:0000313" key="2">
    <source>
        <dbReference type="EMBL" id="KAK2079586.1"/>
    </source>
</evidence>